<reference evidence="5" key="1">
    <citation type="submission" date="2017-11" db="EMBL/GenBank/DDBJ databases">
        <authorList>
            <person name="Zhu W."/>
        </authorList>
    </citation>
    <scope>NUCLEOTIDE SEQUENCE [LARGE SCALE GENOMIC DNA]</scope>
    <source>
        <strain evidence="5">CAU 1051</strain>
    </source>
</reference>
<keyword evidence="5" id="KW-1185">Reference proteome</keyword>
<dbReference type="GO" id="GO:0006508">
    <property type="term" value="P:proteolysis"/>
    <property type="evidence" value="ECO:0007669"/>
    <property type="project" value="InterPro"/>
</dbReference>
<proteinExistence type="inferred from homology"/>
<gene>
    <name evidence="4" type="primary">dacB</name>
    <name evidence="4" type="ORF">CWR45_14100</name>
</gene>
<dbReference type="Gene3D" id="3.50.80.20">
    <property type="entry name" value="D-Ala-D-Ala carboxypeptidase C, peptidase S13"/>
    <property type="match status" value="1"/>
</dbReference>
<accession>A0A3D8PL70</accession>
<dbReference type="RefSeq" id="WP_115750509.1">
    <property type="nucleotide sequence ID" value="NZ_PIOD01000016.1"/>
</dbReference>
<evidence type="ECO:0000256" key="1">
    <source>
        <dbReference type="ARBA" id="ARBA00006096"/>
    </source>
</evidence>
<dbReference type="PRINTS" id="PR00922">
    <property type="entry name" value="DADACBPTASE3"/>
</dbReference>
<dbReference type="AlphaFoldDB" id="A0A3D8PL70"/>
<dbReference type="EMBL" id="PIOD01000016">
    <property type="protein sequence ID" value="RDW16754.1"/>
    <property type="molecule type" value="Genomic_DNA"/>
</dbReference>
<dbReference type="PANTHER" id="PTHR30023">
    <property type="entry name" value="D-ALANYL-D-ALANINE CARBOXYPEPTIDASE"/>
    <property type="match status" value="1"/>
</dbReference>
<keyword evidence="4" id="KW-0645">Protease</keyword>
<protein>
    <submittedName>
        <fullName evidence="4">D-alanyl-D-alanine carboxypeptidase/D-alanyl-D-alanine-endopeptidase</fullName>
    </submittedName>
</protein>
<feature type="transmembrane region" description="Helical" evidence="3">
    <location>
        <begin position="7"/>
        <end position="25"/>
    </location>
</feature>
<dbReference type="SUPFAM" id="SSF56601">
    <property type="entry name" value="beta-lactamase/transpeptidase-like"/>
    <property type="match status" value="1"/>
</dbReference>
<evidence type="ECO:0000256" key="3">
    <source>
        <dbReference type="SAM" id="Phobius"/>
    </source>
</evidence>
<keyword evidence="2" id="KW-0378">Hydrolase</keyword>
<dbReference type="GO" id="GO:0000270">
    <property type="term" value="P:peptidoglycan metabolic process"/>
    <property type="evidence" value="ECO:0007669"/>
    <property type="project" value="TreeGrafter"/>
</dbReference>
<dbReference type="InterPro" id="IPR012338">
    <property type="entry name" value="Beta-lactam/transpept-like"/>
</dbReference>
<dbReference type="Proteomes" id="UP000256520">
    <property type="component" value="Unassembled WGS sequence"/>
</dbReference>
<dbReference type="OrthoDB" id="9802627at2"/>
<dbReference type="InterPro" id="IPR000667">
    <property type="entry name" value="Peptidase_S13"/>
</dbReference>
<comment type="similarity">
    <text evidence="1">Belongs to the peptidase S13 family.</text>
</comment>
<dbReference type="Gene3D" id="3.40.710.10">
    <property type="entry name" value="DD-peptidase/beta-lactamase superfamily"/>
    <property type="match status" value="2"/>
</dbReference>
<sequence>MVSKNKIFYGFLFLLIMVTVAISLINKDEPPIIKASNEISEKEKSRTLSEKMAAILKDESLDGASVGISVRKAETGEEIYAYQGDLRLHPASNMKILTAAASLDTLGPDYQFTTEFATDGKIKGKVLQGNLYIRGKGDPTLLKEDLDQAAIELKEQGINRINGNLIGDDQWYDAIRLSQDLNWSDESFYTGAQVSALTLSPNNDYDAGTVIVEVIPGTKLGGPGKVTLTPNTDYVTILNKTEIVAANEAKDLTIEREHGTNTIIVEGKIPLKGANSKEWIAVWEPTGYVLDVFKQSLEQQGIKFIGNSKVQTGVTPENATVLTTVKSIPLNELLLPFMKLSNNGLGETLSKEMGQVVHSEGSWEKGLEVIAETAAESGVNPDTVRFRDGSGMSHKTLIPASGLSNLLYHVQQKDWYADFEFSFPVAGMEERLVGGTLRHRMKEEPAKGNVIAKTGSLTGVSSLSGYVTSLDGEKLIFSIMVNNFLSSSVTSIEDAIATVLATHEFK</sequence>
<comment type="caution">
    <text evidence="4">The sequence shown here is derived from an EMBL/GenBank/DDBJ whole genome shotgun (WGS) entry which is preliminary data.</text>
</comment>
<dbReference type="Pfam" id="PF02113">
    <property type="entry name" value="Peptidase_S13"/>
    <property type="match status" value="1"/>
</dbReference>
<evidence type="ECO:0000256" key="2">
    <source>
        <dbReference type="ARBA" id="ARBA00022801"/>
    </source>
</evidence>
<keyword evidence="3" id="KW-1133">Transmembrane helix</keyword>
<dbReference type="NCBIfam" id="TIGR00666">
    <property type="entry name" value="PBP4"/>
    <property type="match status" value="1"/>
</dbReference>
<evidence type="ECO:0000313" key="4">
    <source>
        <dbReference type="EMBL" id="RDW16754.1"/>
    </source>
</evidence>
<dbReference type="GO" id="GO:0004185">
    <property type="term" value="F:serine-type carboxypeptidase activity"/>
    <property type="evidence" value="ECO:0007669"/>
    <property type="project" value="InterPro"/>
</dbReference>
<name>A0A3D8PL70_9BACI</name>
<keyword evidence="4" id="KW-0121">Carboxypeptidase</keyword>
<organism evidence="4 5">
    <name type="scientific">Oceanobacillus chungangensis</name>
    <dbReference type="NCBI Taxonomy" id="1229152"/>
    <lineage>
        <taxon>Bacteria</taxon>
        <taxon>Bacillati</taxon>
        <taxon>Bacillota</taxon>
        <taxon>Bacilli</taxon>
        <taxon>Bacillales</taxon>
        <taxon>Bacillaceae</taxon>
        <taxon>Oceanobacillus</taxon>
    </lineage>
</organism>
<keyword evidence="3" id="KW-0472">Membrane</keyword>
<dbReference type="PANTHER" id="PTHR30023:SF0">
    <property type="entry name" value="PENICILLIN-SENSITIVE CARBOXYPEPTIDASE A"/>
    <property type="match status" value="1"/>
</dbReference>
<evidence type="ECO:0000313" key="5">
    <source>
        <dbReference type="Proteomes" id="UP000256520"/>
    </source>
</evidence>
<keyword evidence="3" id="KW-0812">Transmembrane</keyword>